<keyword evidence="1" id="KW-1133">Transmembrane helix</keyword>
<evidence type="ECO:0000313" key="3">
    <source>
        <dbReference type="EMBL" id="QGK72169.1"/>
    </source>
</evidence>
<dbReference type="AlphaFoldDB" id="A0A5Q3QL79"/>
<dbReference type="Proteomes" id="UP000371041">
    <property type="component" value="Chromosome"/>
</dbReference>
<dbReference type="InterPro" id="IPR019692">
    <property type="entry name" value="CFP-6_PH"/>
</dbReference>
<dbReference type="Pfam" id="PF10756">
    <property type="entry name" value="bPH_6"/>
    <property type="match status" value="1"/>
</dbReference>
<feature type="transmembrane region" description="Helical" evidence="1">
    <location>
        <begin position="20"/>
        <end position="39"/>
    </location>
</feature>
<evidence type="ECO:0000313" key="4">
    <source>
        <dbReference type="Proteomes" id="UP000371041"/>
    </source>
</evidence>
<sequence>MPVSSESTSVEARPQKIRRIAIPAAIVLVIVFTFVAVQLKNTPTGAYFRVSDQVAMVGLGILLALGVLRFTFPRLYADADKVEVRNIIGTTRYEWDTIQGFSFPDGAPWARLELPDDEYAPVMAIQANDGDYAIKAMRDLRALQRSVEAD</sequence>
<evidence type="ECO:0000256" key="1">
    <source>
        <dbReference type="SAM" id="Phobius"/>
    </source>
</evidence>
<dbReference type="KEGG" id="sace:GIY23_09380"/>
<accession>A0A5Q3QL79</accession>
<gene>
    <name evidence="3" type="ORF">GIY23_09380</name>
</gene>
<protein>
    <submittedName>
        <fullName evidence="3">PH domain-containing protein</fullName>
    </submittedName>
</protein>
<dbReference type="EMBL" id="CP045929">
    <property type="protein sequence ID" value="QGK72169.1"/>
    <property type="molecule type" value="Genomic_DNA"/>
</dbReference>
<keyword evidence="1" id="KW-0812">Transmembrane</keyword>
<proteinExistence type="predicted"/>
<name>A0A5Q3QL79_9PSEU</name>
<reference evidence="4" key="1">
    <citation type="submission" date="2019-11" db="EMBL/GenBank/DDBJ databases">
        <title>The complete genome sequence of Saccharopolyspora sp. E2A.</title>
        <authorList>
            <person name="Zhang G."/>
        </authorList>
    </citation>
    <scope>NUCLEOTIDE SEQUENCE [LARGE SCALE GENOMIC DNA]</scope>
    <source>
        <strain evidence="4">E2A</strain>
    </source>
</reference>
<evidence type="ECO:0000259" key="2">
    <source>
        <dbReference type="Pfam" id="PF10756"/>
    </source>
</evidence>
<feature type="transmembrane region" description="Helical" evidence="1">
    <location>
        <begin position="54"/>
        <end position="72"/>
    </location>
</feature>
<keyword evidence="4" id="KW-1185">Reference proteome</keyword>
<organism evidence="3 4">
    <name type="scientific">Allosaccharopolyspora coralli</name>
    <dbReference type="NCBI Taxonomy" id="2665642"/>
    <lineage>
        <taxon>Bacteria</taxon>
        <taxon>Bacillati</taxon>
        <taxon>Actinomycetota</taxon>
        <taxon>Actinomycetes</taxon>
        <taxon>Pseudonocardiales</taxon>
        <taxon>Pseudonocardiaceae</taxon>
        <taxon>Allosaccharopolyspora</taxon>
    </lineage>
</organism>
<feature type="domain" description="Low molecular weight protein antigen 6 PH" evidence="2">
    <location>
        <begin position="73"/>
        <end position="141"/>
    </location>
</feature>
<keyword evidence="1" id="KW-0472">Membrane</keyword>